<evidence type="ECO:0000256" key="10">
    <source>
        <dbReference type="ARBA" id="ARBA00022989"/>
    </source>
</evidence>
<dbReference type="InterPro" id="IPR036945">
    <property type="entry name" value="DAGK_sf"/>
</dbReference>
<evidence type="ECO:0000256" key="4">
    <source>
        <dbReference type="ARBA" id="ARBA00022516"/>
    </source>
</evidence>
<evidence type="ECO:0000256" key="15">
    <source>
        <dbReference type="SAM" id="Phobius"/>
    </source>
</evidence>
<evidence type="ECO:0000313" key="16">
    <source>
        <dbReference type="EMBL" id="MFC5405111.1"/>
    </source>
</evidence>
<dbReference type="CDD" id="cd14265">
    <property type="entry name" value="UDPK_IM_like"/>
    <property type="match status" value="1"/>
</dbReference>
<comment type="similarity">
    <text evidence="2">Belongs to the bacterial diacylglycerol kinase family.</text>
</comment>
<gene>
    <name evidence="16" type="ORF">ACFPOF_20420</name>
</gene>
<evidence type="ECO:0000256" key="11">
    <source>
        <dbReference type="ARBA" id="ARBA00023098"/>
    </source>
</evidence>
<evidence type="ECO:0000256" key="9">
    <source>
        <dbReference type="ARBA" id="ARBA00022840"/>
    </source>
</evidence>
<dbReference type="InterPro" id="IPR033717">
    <property type="entry name" value="UDPK"/>
</dbReference>
<dbReference type="PANTHER" id="PTHR34299:SF1">
    <property type="entry name" value="DIACYLGLYCEROL KINASE"/>
    <property type="match status" value="1"/>
</dbReference>
<keyword evidence="8 16" id="KW-0418">Kinase</keyword>
<keyword evidence="4" id="KW-0444">Lipid biosynthesis</keyword>
<accession>A0ABW0HVC1</accession>
<evidence type="ECO:0000256" key="1">
    <source>
        <dbReference type="ARBA" id="ARBA00004651"/>
    </source>
</evidence>
<evidence type="ECO:0000256" key="8">
    <source>
        <dbReference type="ARBA" id="ARBA00022777"/>
    </source>
</evidence>
<proteinExistence type="inferred from homology"/>
<reference evidence="17" key="1">
    <citation type="journal article" date="2019" name="Int. J. Syst. Evol. Microbiol.">
        <title>The Global Catalogue of Microorganisms (GCM) 10K type strain sequencing project: providing services to taxonomists for standard genome sequencing and annotation.</title>
        <authorList>
            <consortium name="The Broad Institute Genomics Platform"/>
            <consortium name="The Broad Institute Genome Sequencing Center for Infectious Disease"/>
            <person name="Wu L."/>
            <person name="Ma J."/>
        </authorList>
    </citation>
    <scope>NUCLEOTIDE SEQUENCE [LARGE SCALE GENOMIC DNA]</scope>
    <source>
        <strain evidence="17">CGMCC 1.18575</strain>
    </source>
</reference>
<feature type="transmembrane region" description="Helical" evidence="15">
    <location>
        <begin position="94"/>
        <end position="114"/>
    </location>
</feature>
<keyword evidence="6 15" id="KW-0812">Transmembrane</keyword>
<dbReference type="Pfam" id="PF01219">
    <property type="entry name" value="DAGK_prokar"/>
    <property type="match status" value="1"/>
</dbReference>
<evidence type="ECO:0000256" key="3">
    <source>
        <dbReference type="ARBA" id="ARBA00022475"/>
    </source>
</evidence>
<dbReference type="Proteomes" id="UP001596113">
    <property type="component" value="Unassembled WGS sequence"/>
</dbReference>
<evidence type="ECO:0000256" key="5">
    <source>
        <dbReference type="ARBA" id="ARBA00022679"/>
    </source>
</evidence>
<protein>
    <submittedName>
        <fullName evidence="16">Diacylglycerol kinase family protein</fullName>
        <ecNumber evidence="16">2.7.1.-</ecNumber>
    </submittedName>
</protein>
<keyword evidence="3" id="KW-1003">Cell membrane</keyword>
<sequence>MSGWRSKELRSFRCALAGIAGAVRSESHVRFHLTATIVVAAAAVWLKATTTDWLWITTAVAAVWVAELFNTALERIVDLASPGQHPLAKAAKDTAAGAVLVAALYAAVVGAIVLGPPLWAAFFG</sequence>
<keyword evidence="10 15" id="KW-1133">Transmembrane helix</keyword>
<evidence type="ECO:0000256" key="13">
    <source>
        <dbReference type="ARBA" id="ARBA00023209"/>
    </source>
</evidence>
<evidence type="ECO:0000256" key="2">
    <source>
        <dbReference type="ARBA" id="ARBA00005967"/>
    </source>
</evidence>
<organism evidence="16 17">
    <name type="scientific">Cohnella soli</name>
    <dbReference type="NCBI Taxonomy" id="425005"/>
    <lineage>
        <taxon>Bacteria</taxon>
        <taxon>Bacillati</taxon>
        <taxon>Bacillota</taxon>
        <taxon>Bacilli</taxon>
        <taxon>Bacillales</taxon>
        <taxon>Paenibacillaceae</taxon>
        <taxon>Cohnella</taxon>
    </lineage>
</organism>
<comment type="caution">
    <text evidence="16">The sequence shown here is derived from an EMBL/GenBank/DDBJ whole genome shotgun (WGS) entry which is preliminary data.</text>
</comment>
<comment type="subcellular location">
    <subcellularLocation>
        <location evidence="1">Cell membrane</location>
        <topology evidence="1">Multi-pass membrane protein</topology>
    </subcellularLocation>
</comment>
<keyword evidence="9" id="KW-0067">ATP-binding</keyword>
<dbReference type="EC" id="2.7.1.-" evidence="16"/>
<evidence type="ECO:0000313" key="17">
    <source>
        <dbReference type="Proteomes" id="UP001596113"/>
    </source>
</evidence>
<keyword evidence="7" id="KW-0547">Nucleotide-binding</keyword>
<keyword evidence="5 16" id="KW-0808">Transferase</keyword>
<dbReference type="RefSeq" id="WP_378136082.1">
    <property type="nucleotide sequence ID" value="NZ_JBHSMI010000029.1"/>
</dbReference>
<dbReference type="PANTHER" id="PTHR34299">
    <property type="entry name" value="DIACYLGLYCEROL KINASE"/>
    <property type="match status" value="1"/>
</dbReference>
<evidence type="ECO:0000256" key="7">
    <source>
        <dbReference type="ARBA" id="ARBA00022741"/>
    </source>
</evidence>
<keyword evidence="17" id="KW-1185">Reference proteome</keyword>
<keyword evidence="13" id="KW-0594">Phospholipid biosynthesis</keyword>
<evidence type="ECO:0000256" key="14">
    <source>
        <dbReference type="ARBA" id="ARBA00023264"/>
    </source>
</evidence>
<keyword evidence="12 15" id="KW-0472">Membrane</keyword>
<dbReference type="GO" id="GO:0016301">
    <property type="term" value="F:kinase activity"/>
    <property type="evidence" value="ECO:0007669"/>
    <property type="project" value="UniProtKB-KW"/>
</dbReference>
<dbReference type="Gene3D" id="1.10.287.3610">
    <property type="match status" value="1"/>
</dbReference>
<evidence type="ECO:0000256" key="12">
    <source>
        <dbReference type="ARBA" id="ARBA00023136"/>
    </source>
</evidence>
<dbReference type="EMBL" id="JBHSMI010000029">
    <property type="protein sequence ID" value="MFC5405111.1"/>
    <property type="molecule type" value="Genomic_DNA"/>
</dbReference>
<keyword evidence="11" id="KW-0443">Lipid metabolism</keyword>
<evidence type="ECO:0000256" key="6">
    <source>
        <dbReference type="ARBA" id="ARBA00022692"/>
    </source>
</evidence>
<dbReference type="InterPro" id="IPR000829">
    <property type="entry name" value="DAGK"/>
</dbReference>
<keyword evidence="14" id="KW-1208">Phospholipid metabolism</keyword>
<name>A0ABW0HVC1_9BACL</name>